<dbReference type="Pfam" id="PF03124">
    <property type="entry name" value="EXS"/>
    <property type="match status" value="1"/>
</dbReference>
<gene>
    <name evidence="7" type="ORF">TGP89_248550B</name>
</gene>
<dbReference type="EMBL" id="AEYI02000524">
    <property type="protein sequence ID" value="KFG48428.1"/>
    <property type="molecule type" value="Genomic_DNA"/>
</dbReference>
<proteinExistence type="predicted"/>
<evidence type="ECO:0000259" key="6">
    <source>
        <dbReference type="PROSITE" id="PS51380"/>
    </source>
</evidence>
<keyword evidence="4 5" id="KW-0472">Membrane</keyword>
<keyword evidence="2 5" id="KW-0812">Transmembrane</keyword>
<dbReference type="Proteomes" id="UP000028828">
    <property type="component" value="Unassembled WGS sequence"/>
</dbReference>
<organism evidence="7 8">
    <name type="scientific">Toxoplasma gondii p89</name>
    <dbReference type="NCBI Taxonomy" id="943119"/>
    <lineage>
        <taxon>Eukaryota</taxon>
        <taxon>Sar</taxon>
        <taxon>Alveolata</taxon>
        <taxon>Apicomplexa</taxon>
        <taxon>Conoidasida</taxon>
        <taxon>Coccidia</taxon>
        <taxon>Eucoccidiorida</taxon>
        <taxon>Eimeriorina</taxon>
        <taxon>Sarcocystidae</taxon>
        <taxon>Toxoplasma</taxon>
    </lineage>
</organism>
<evidence type="ECO:0000256" key="1">
    <source>
        <dbReference type="ARBA" id="ARBA00004141"/>
    </source>
</evidence>
<evidence type="ECO:0000256" key="3">
    <source>
        <dbReference type="ARBA" id="ARBA00022989"/>
    </source>
</evidence>
<keyword evidence="3 5" id="KW-1133">Transmembrane helix</keyword>
<evidence type="ECO:0000256" key="2">
    <source>
        <dbReference type="ARBA" id="ARBA00022692"/>
    </source>
</evidence>
<evidence type="ECO:0000256" key="5">
    <source>
        <dbReference type="SAM" id="Phobius"/>
    </source>
</evidence>
<dbReference type="GO" id="GO:0005794">
    <property type="term" value="C:Golgi apparatus"/>
    <property type="evidence" value="ECO:0007669"/>
    <property type="project" value="TreeGrafter"/>
</dbReference>
<dbReference type="GO" id="GO:0006817">
    <property type="term" value="P:phosphate ion transport"/>
    <property type="evidence" value="ECO:0007669"/>
    <property type="project" value="TreeGrafter"/>
</dbReference>
<comment type="caution">
    <text evidence="7">The sequence shown here is derived from an EMBL/GenBank/DDBJ whole genome shotgun (WGS) entry which is preliminary data.</text>
</comment>
<reference evidence="7 8" key="1">
    <citation type="submission" date="2014-03" db="EMBL/GenBank/DDBJ databases">
        <authorList>
            <person name="Sibley D."/>
            <person name="Venepally P."/>
            <person name="Karamycheva S."/>
            <person name="Hadjithomas M."/>
            <person name="Khan A."/>
            <person name="Brunk B."/>
            <person name="Roos D."/>
            <person name="Caler E."/>
            <person name="Lorenzi H."/>
        </authorList>
    </citation>
    <scope>NUCLEOTIDE SEQUENCE [LARGE SCALE GENOMIC DNA]</scope>
    <source>
        <strain evidence="8">p89</strain>
    </source>
</reference>
<dbReference type="AlphaFoldDB" id="A0A086KVL0"/>
<dbReference type="PANTHER" id="PTHR10783">
    <property type="entry name" value="XENOTROPIC AND POLYTROPIC RETROVIRUS RECEPTOR 1-RELATED"/>
    <property type="match status" value="1"/>
</dbReference>
<dbReference type="PANTHER" id="PTHR10783:SF103">
    <property type="entry name" value="SOLUTE CARRIER FAMILY 53 MEMBER 1"/>
    <property type="match status" value="1"/>
</dbReference>
<feature type="domain" description="EXS" evidence="6">
    <location>
        <begin position="1"/>
        <end position="187"/>
    </location>
</feature>
<sequence length="210" mass="24210">MRMATGHLFLSSRYRGSRNDEKAQRMHLMNAGKYVSGLLVIFCNSVPWQALGVSPYGVCLIWVCSYLLGTIYMFAWDIKVDWGLMPDPDHFIRTQSCLMYPRWMYRSIAVGNLIGRLTWAMTLMPSTFDSLRGNLLILVISLMEICRRAAWIVVRLEHEHLSNSSKYRAVLWVPPLYQDPSMFLIAGREGSKKRGKTEERRRKPAAVFLA</sequence>
<dbReference type="GO" id="GO:0005886">
    <property type="term" value="C:plasma membrane"/>
    <property type="evidence" value="ECO:0007669"/>
    <property type="project" value="TreeGrafter"/>
</dbReference>
<accession>A0A086KVL0</accession>
<feature type="transmembrane region" description="Helical" evidence="5">
    <location>
        <begin position="31"/>
        <end position="48"/>
    </location>
</feature>
<comment type="subcellular location">
    <subcellularLocation>
        <location evidence="1">Membrane</location>
        <topology evidence="1">Multi-pass membrane protein</topology>
    </subcellularLocation>
</comment>
<feature type="transmembrane region" description="Helical" evidence="5">
    <location>
        <begin position="54"/>
        <end position="75"/>
    </location>
</feature>
<evidence type="ECO:0000313" key="8">
    <source>
        <dbReference type="Proteomes" id="UP000028828"/>
    </source>
</evidence>
<dbReference type="GO" id="GO:0000822">
    <property type="term" value="F:inositol hexakisphosphate binding"/>
    <property type="evidence" value="ECO:0007669"/>
    <property type="project" value="TreeGrafter"/>
</dbReference>
<name>A0A086KVL0_TOXGO</name>
<evidence type="ECO:0000313" key="7">
    <source>
        <dbReference type="EMBL" id="KFG48428.1"/>
    </source>
</evidence>
<dbReference type="VEuPathDB" id="ToxoDB:TGP89_248550B"/>
<evidence type="ECO:0000256" key="4">
    <source>
        <dbReference type="ARBA" id="ARBA00023136"/>
    </source>
</evidence>
<protein>
    <submittedName>
        <fullName evidence="7">SPX domain-containing protein</fullName>
    </submittedName>
</protein>
<dbReference type="OrthoDB" id="354414at2759"/>
<dbReference type="PROSITE" id="PS51380">
    <property type="entry name" value="EXS"/>
    <property type="match status" value="1"/>
</dbReference>
<dbReference type="InterPro" id="IPR004342">
    <property type="entry name" value="EXS_C"/>
</dbReference>
<dbReference type="GO" id="GO:0016036">
    <property type="term" value="P:cellular response to phosphate starvation"/>
    <property type="evidence" value="ECO:0007669"/>
    <property type="project" value="TreeGrafter"/>
</dbReference>